<dbReference type="AlphaFoldDB" id="A0A3N4JKJ1"/>
<name>A0A3N4JKJ1_9PEZI</name>
<dbReference type="SUPFAM" id="SSF56112">
    <property type="entry name" value="Protein kinase-like (PK-like)"/>
    <property type="match status" value="1"/>
</dbReference>
<evidence type="ECO:0000259" key="1">
    <source>
        <dbReference type="Pfam" id="PF01636"/>
    </source>
</evidence>
<dbReference type="Proteomes" id="UP000276215">
    <property type="component" value="Unassembled WGS sequence"/>
</dbReference>
<feature type="non-terminal residue" evidence="2">
    <location>
        <position position="241"/>
    </location>
</feature>
<gene>
    <name evidence="2" type="ORF">L873DRAFT_1636760</name>
</gene>
<organism evidence="2 3">
    <name type="scientific">Choiromyces venosus 120613-1</name>
    <dbReference type="NCBI Taxonomy" id="1336337"/>
    <lineage>
        <taxon>Eukaryota</taxon>
        <taxon>Fungi</taxon>
        <taxon>Dikarya</taxon>
        <taxon>Ascomycota</taxon>
        <taxon>Pezizomycotina</taxon>
        <taxon>Pezizomycetes</taxon>
        <taxon>Pezizales</taxon>
        <taxon>Tuberaceae</taxon>
        <taxon>Choiromyces</taxon>
    </lineage>
</organism>
<proteinExistence type="predicted"/>
<dbReference type="Pfam" id="PF01636">
    <property type="entry name" value="APH"/>
    <property type="match status" value="1"/>
</dbReference>
<dbReference type="InterPro" id="IPR051678">
    <property type="entry name" value="AGP_Transferase"/>
</dbReference>
<feature type="non-terminal residue" evidence="2">
    <location>
        <position position="1"/>
    </location>
</feature>
<dbReference type="EMBL" id="ML120401">
    <property type="protein sequence ID" value="RPA97787.1"/>
    <property type="molecule type" value="Genomic_DNA"/>
</dbReference>
<accession>A0A3N4JKJ1</accession>
<evidence type="ECO:0000313" key="2">
    <source>
        <dbReference type="EMBL" id="RPA97787.1"/>
    </source>
</evidence>
<sequence length="241" mass="27439">REIYDLGNGHLYKSRPHDYSVSESEIHDLIKSATNIPIPTIYYEWVTLEGDGSDDPGGVRIHHTIMDNIEGEALHEVWPHLNSQDKERLVSQFTDYLNELRTVTSPSVISVHGGPLPGEQRILFDRGYVAQGPLSDEDSLWLAMTHHVRHSPSNTVQQALIDLRAIMPDCLPAVLTHMDLRTSNILVRDGDIVGIVSWEHAAFYPRWMEDVKFRYMRCDPELEFVNAVVNRMQADPAAIKF</sequence>
<dbReference type="OrthoDB" id="2906425at2759"/>
<dbReference type="PANTHER" id="PTHR21310">
    <property type="entry name" value="AMINOGLYCOSIDE PHOSPHOTRANSFERASE-RELATED-RELATED"/>
    <property type="match status" value="1"/>
</dbReference>
<dbReference type="InterPro" id="IPR011009">
    <property type="entry name" value="Kinase-like_dom_sf"/>
</dbReference>
<feature type="domain" description="Aminoglycoside phosphotransferase" evidence="1">
    <location>
        <begin position="55"/>
        <end position="223"/>
    </location>
</feature>
<dbReference type="InterPro" id="IPR002575">
    <property type="entry name" value="Aminoglycoside_PTrfase"/>
</dbReference>
<dbReference type="PANTHER" id="PTHR21310:SF15">
    <property type="entry name" value="AMINOGLYCOSIDE PHOSPHOTRANSFERASE DOMAIN-CONTAINING PROTEIN"/>
    <property type="match status" value="1"/>
</dbReference>
<evidence type="ECO:0000313" key="3">
    <source>
        <dbReference type="Proteomes" id="UP000276215"/>
    </source>
</evidence>
<reference evidence="2 3" key="1">
    <citation type="journal article" date="2018" name="Nat. Ecol. Evol.">
        <title>Pezizomycetes genomes reveal the molecular basis of ectomycorrhizal truffle lifestyle.</title>
        <authorList>
            <person name="Murat C."/>
            <person name="Payen T."/>
            <person name="Noel B."/>
            <person name="Kuo A."/>
            <person name="Morin E."/>
            <person name="Chen J."/>
            <person name="Kohler A."/>
            <person name="Krizsan K."/>
            <person name="Balestrini R."/>
            <person name="Da Silva C."/>
            <person name="Montanini B."/>
            <person name="Hainaut M."/>
            <person name="Levati E."/>
            <person name="Barry K.W."/>
            <person name="Belfiori B."/>
            <person name="Cichocki N."/>
            <person name="Clum A."/>
            <person name="Dockter R.B."/>
            <person name="Fauchery L."/>
            <person name="Guy J."/>
            <person name="Iotti M."/>
            <person name="Le Tacon F."/>
            <person name="Lindquist E.A."/>
            <person name="Lipzen A."/>
            <person name="Malagnac F."/>
            <person name="Mello A."/>
            <person name="Molinier V."/>
            <person name="Miyauchi S."/>
            <person name="Poulain J."/>
            <person name="Riccioni C."/>
            <person name="Rubini A."/>
            <person name="Sitrit Y."/>
            <person name="Splivallo R."/>
            <person name="Traeger S."/>
            <person name="Wang M."/>
            <person name="Zifcakova L."/>
            <person name="Wipf D."/>
            <person name="Zambonelli A."/>
            <person name="Paolocci F."/>
            <person name="Nowrousian M."/>
            <person name="Ottonello S."/>
            <person name="Baldrian P."/>
            <person name="Spatafora J.W."/>
            <person name="Henrissat B."/>
            <person name="Nagy L.G."/>
            <person name="Aury J.M."/>
            <person name="Wincker P."/>
            <person name="Grigoriev I.V."/>
            <person name="Bonfante P."/>
            <person name="Martin F.M."/>
        </authorList>
    </citation>
    <scope>NUCLEOTIDE SEQUENCE [LARGE SCALE GENOMIC DNA]</scope>
    <source>
        <strain evidence="2 3">120613-1</strain>
    </source>
</reference>
<dbReference type="Gene3D" id="3.90.1200.10">
    <property type="match status" value="1"/>
</dbReference>
<keyword evidence="3" id="KW-1185">Reference proteome</keyword>
<dbReference type="STRING" id="1336337.A0A3N4JKJ1"/>
<protein>
    <recommendedName>
        <fullName evidence="1">Aminoglycoside phosphotransferase domain-containing protein</fullName>
    </recommendedName>
</protein>